<dbReference type="Pfam" id="PF00668">
    <property type="entry name" value="Condensation"/>
    <property type="match status" value="1"/>
</dbReference>
<gene>
    <name evidence="3" type="ORF">ATNIH1004_002190</name>
</gene>
<dbReference type="VEuPathDB" id="FungiDB:EYZ11_009399"/>
<evidence type="ECO:0000259" key="2">
    <source>
        <dbReference type="Pfam" id="PF00668"/>
    </source>
</evidence>
<dbReference type="Gene3D" id="3.30.559.10">
    <property type="entry name" value="Chloramphenicol acetyltransferase-like domain"/>
    <property type="match status" value="2"/>
</dbReference>
<evidence type="ECO:0000313" key="4">
    <source>
        <dbReference type="Proteomes" id="UP000324241"/>
    </source>
</evidence>
<dbReference type="AlphaFoldDB" id="A0A5M9MXZ3"/>
<feature type="domain" description="Condensation" evidence="2">
    <location>
        <begin position="517"/>
        <end position="600"/>
    </location>
</feature>
<dbReference type="InterPro" id="IPR001242">
    <property type="entry name" value="Condensation_dom"/>
</dbReference>
<dbReference type="Gene3D" id="3.30.559.30">
    <property type="entry name" value="Nonribosomal peptide synthetase, condensation domain"/>
    <property type="match status" value="2"/>
</dbReference>
<dbReference type="SUPFAM" id="SSF52777">
    <property type="entry name" value="CoA-dependent acyltransferases"/>
    <property type="match status" value="4"/>
</dbReference>
<name>A0A5M9MXZ3_9EURO</name>
<dbReference type="EMBL" id="QUQM01000001">
    <property type="protein sequence ID" value="KAA8649519.1"/>
    <property type="molecule type" value="Genomic_DNA"/>
</dbReference>
<dbReference type="GeneID" id="54324892"/>
<reference evidence="3 4" key="1">
    <citation type="submission" date="2019-08" db="EMBL/GenBank/DDBJ databases">
        <title>The genome sequence of a newly discovered highly antifungal drug resistant Aspergillus species, Aspergillus tanneri NIH 1004.</title>
        <authorList>
            <person name="Mounaud S."/>
            <person name="Singh I."/>
            <person name="Joardar V."/>
            <person name="Pakala S."/>
            <person name="Pakala S."/>
            <person name="Venepally P."/>
            <person name="Chung J.K."/>
            <person name="Losada L."/>
            <person name="Nierman W.C."/>
        </authorList>
    </citation>
    <scope>NUCLEOTIDE SEQUENCE [LARGE SCALE GENOMIC DNA]</scope>
    <source>
        <strain evidence="3 4">NIH1004</strain>
    </source>
</reference>
<dbReference type="OrthoDB" id="4507435at2759"/>
<dbReference type="PANTHER" id="PTHR45398">
    <property type="match status" value="1"/>
</dbReference>
<protein>
    <submittedName>
        <fullName evidence="3">Nonribosomal peptide synthetases (NRPS)</fullName>
    </submittedName>
</protein>
<dbReference type="GO" id="GO:0003824">
    <property type="term" value="F:catalytic activity"/>
    <property type="evidence" value="ECO:0007669"/>
    <property type="project" value="InterPro"/>
</dbReference>
<dbReference type="RefSeq" id="XP_033428880.1">
    <property type="nucleotide sequence ID" value="XM_033566885.1"/>
</dbReference>
<accession>A0A5M9MXZ3</accession>
<proteinExistence type="inferred from homology"/>
<comment type="similarity">
    <text evidence="1">Belongs to the NRP synthetase family.</text>
</comment>
<dbReference type="Proteomes" id="UP000324241">
    <property type="component" value="Unassembled WGS sequence"/>
</dbReference>
<evidence type="ECO:0000313" key="3">
    <source>
        <dbReference type="EMBL" id="KAA8649519.1"/>
    </source>
</evidence>
<organism evidence="3 4">
    <name type="scientific">Aspergillus tanneri</name>
    <dbReference type="NCBI Taxonomy" id="1220188"/>
    <lineage>
        <taxon>Eukaryota</taxon>
        <taxon>Fungi</taxon>
        <taxon>Dikarya</taxon>
        <taxon>Ascomycota</taxon>
        <taxon>Pezizomycotina</taxon>
        <taxon>Eurotiomycetes</taxon>
        <taxon>Eurotiomycetidae</taxon>
        <taxon>Eurotiales</taxon>
        <taxon>Aspergillaceae</taxon>
        <taxon>Aspergillus</taxon>
        <taxon>Aspergillus subgen. Circumdati</taxon>
    </lineage>
</organism>
<sequence length="718" mass="79883">MLRARFGQGENGQWVQCISTDVDGSFHYQQHDTVTFPTDAFAAFRCSQKRIKIREGPMFVVDYLTMGDGQQFLCLSAHRLVVDNAPWDIIVTDLGELLLSRPPKLLLHSPSRSGCKPIQNKAGGWGGGGDDGVNGTIFSIPAEKTTVLLGSANQAFGRKPEELIHAALLYSFARVFPDRDLPIIYSEDHGRDPGDSGLDPTRTVGWFSYIWPAHVNLKGDHHELVEYVSRTKDGRRQAEGRPNTIVGGHSAGPNEWIEVLFNFDGLVHQQKSVHGLFQKMSHNESSAMTDLGTKTTNFSLFSISAEVTNAQLQIGIFSHRPMKSAGTADKWAGACEEALWQMALHLPSRSPAFTLSDFPLLGLNYNQLKNFQRHVDTHITYQGLRIIDAYPCSPVQEGVLISQAKLSGDYMNLIPWIQPRDGQSAVDMPRFMHAWQQVIDKHPLLRTVFLNNFRDDGSIDQVVLQEYHCDINVMQSCISDPLEALARYKPLPIPASCPPHRLTICQSDNGEVAGHLEYLDGFEPTLFQILRSENDREAVQTSESGCFKCPLSDVTSLEVFCQLHDATMSTVFQIAWAMVLKAYTRSDDVCFGYPTAGRDVTLDDIHDAGRADAPTEYDSMIGINISQQDVGLELQYRKSLLSDSQARYVMDAFCQAVKELTVDFYLTADKVPLLGGASEALVRRWNNNALRDPRTPVTKTMSDLISEICISQPEAPAV</sequence>
<comment type="caution">
    <text evidence="3">The sequence shown here is derived from an EMBL/GenBank/DDBJ whole genome shotgun (WGS) entry which is preliminary data.</text>
</comment>
<evidence type="ECO:0000256" key="1">
    <source>
        <dbReference type="ARBA" id="ARBA00029454"/>
    </source>
</evidence>
<dbReference type="PANTHER" id="PTHR45398:SF1">
    <property type="entry name" value="ENZYME, PUTATIVE (JCVI)-RELATED"/>
    <property type="match status" value="1"/>
</dbReference>
<dbReference type="InterPro" id="IPR023213">
    <property type="entry name" value="CAT-like_dom_sf"/>
</dbReference>